<dbReference type="OrthoDB" id="9819302at2"/>
<dbReference type="InterPro" id="IPR016024">
    <property type="entry name" value="ARM-type_fold"/>
</dbReference>
<sequence length="483" mass="52827">MIDANAPAWPRGLGRRLATLLAAVGLPLVVSSSSPARQQDVPQDPSGTQAEPEGDADAEEEEATPEQEDAADVLADSIYVDPKATAAMRGTFEQLHASVRVPLNTDRAIAQMVRGGRVDAGLIDRFIKDAARQLTDPANIQAVMQPDGSQRNIQEIQDAGRYLMLPYLEVPAGERDRRFIQEFNTRLLAVVPDLLKNHLYSRVQAMQALSQMGDPLALDLLIAQLGDPEQPLIVKQLAAEGIDRIARDASGSLTPNQREKAANALVDFLRNNREAYWLAHARALQALGSLRSISGIQNRNEAVFADEVLQAISSIDLRLETRAWAAWAAGMFEIPPSYPQLNFSLASYMIGQLAVEVGERIVELSDPREDGSFDPERVKYQTALLVSPIFQSLEGSRELRGSGLKNTNAVGPHQAYVNRVHQLIRQLAASSVELTRAVGGQRPAARDGVIRSLNELRTFLEQNPPDDRTFVPGGREFALNDAS</sequence>
<dbReference type="KEGG" id="tpla:ElP_50130"/>
<keyword evidence="3" id="KW-1185">Reference proteome</keyword>
<accession>A0A518H897</accession>
<dbReference type="SUPFAM" id="SSF48371">
    <property type="entry name" value="ARM repeat"/>
    <property type="match status" value="1"/>
</dbReference>
<dbReference type="Proteomes" id="UP000317835">
    <property type="component" value="Chromosome"/>
</dbReference>
<name>A0A518H897_9BACT</name>
<evidence type="ECO:0008006" key="4">
    <source>
        <dbReference type="Google" id="ProtNLM"/>
    </source>
</evidence>
<proteinExistence type="predicted"/>
<dbReference type="RefSeq" id="WP_145274363.1">
    <property type="nucleotide sequence ID" value="NZ_CP036426.1"/>
</dbReference>
<dbReference type="SMART" id="SM00567">
    <property type="entry name" value="EZ_HEAT"/>
    <property type="match status" value="1"/>
</dbReference>
<gene>
    <name evidence="2" type="ORF">ElP_50130</name>
</gene>
<organism evidence="2 3">
    <name type="scientific">Tautonia plasticadhaerens</name>
    <dbReference type="NCBI Taxonomy" id="2527974"/>
    <lineage>
        <taxon>Bacteria</taxon>
        <taxon>Pseudomonadati</taxon>
        <taxon>Planctomycetota</taxon>
        <taxon>Planctomycetia</taxon>
        <taxon>Isosphaerales</taxon>
        <taxon>Isosphaeraceae</taxon>
        <taxon>Tautonia</taxon>
    </lineage>
</organism>
<dbReference type="EMBL" id="CP036426">
    <property type="protein sequence ID" value="QDV37080.1"/>
    <property type="molecule type" value="Genomic_DNA"/>
</dbReference>
<evidence type="ECO:0000256" key="1">
    <source>
        <dbReference type="SAM" id="MobiDB-lite"/>
    </source>
</evidence>
<reference evidence="2 3" key="1">
    <citation type="submission" date="2019-02" db="EMBL/GenBank/DDBJ databases">
        <title>Deep-cultivation of Planctomycetes and their phenomic and genomic characterization uncovers novel biology.</title>
        <authorList>
            <person name="Wiegand S."/>
            <person name="Jogler M."/>
            <person name="Boedeker C."/>
            <person name="Pinto D."/>
            <person name="Vollmers J."/>
            <person name="Rivas-Marin E."/>
            <person name="Kohn T."/>
            <person name="Peeters S.H."/>
            <person name="Heuer A."/>
            <person name="Rast P."/>
            <person name="Oberbeckmann S."/>
            <person name="Bunk B."/>
            <person name="Jeske O."/>
            <person name="Meyerdierks A."/>
            <person name="Storesund J.E."/>
            <person name="Kallscheuer N."/>
            <person name="Luecker S."/>
            <person name="Lage O.M."/>
            <person name="Pohl T."/>
            <person name="Merkel B.J."/>
            <person name="Hornburger P."/>
            <person name="Mueller R.-W."/>
            <person name="Bruemmer F."/>
            <person name="Labrenz M."/>
            <person name="Spormann A.M."/>
            <person name="Op den Camp H."/>
            <person name="Overmann J."/>
            <person name="Amann R."/>
            <person name="Jetten M.S.M."/>
            <person name="Mascher T."/>
            <person name="Medema M.H."/>
            <person name="Devos D.P."/>
            <person name="Kaster A.-K."/>
            <person name="Ovreas L."/>
            <person name="Rohde M."/>
            <person name="Galperin M.Y."/>
            <person name="Jogler C."/>
        </authorList>
    </citation>
    <scope>NUCLEOTIDE SEQUENCE [LARGE SCALE GENOMIC DNA]</scope>
    <source>
        <strain evidence="2 3">ElP</strain>
    </source>
</reference>
<dbReference type="InterPro" id="IPR004155">
    <property type="entry name" value="PBS_lyase_HEAT"/>
</dbReference>
<feature type="region of interest" description="Disordered" evidence="1">
    <location>
        <begin position="32"/>
        <end position="73"/>
    </location>
</feature>
<dbReference type="InterPro" id="IPR011989">
    <property type="entry name" value="ARM-like"/>
</dbReference>
<evidence type="ECO:0000313" key="2">
    <source>
        <dbReference type="EMBL" id="QDV37080.1"/>
    </source>
</evidence>
<feature type="compositionally biased region" description="Acidic residues" evidence="1">
    <location>
        <begin position="52"/>
        <end position="71"/>
    </location>
</feature>
<evidence type="ECO:0000313" key="3">
    <source>
        <dbReference type="Proteomes" id="UP000317835"/>
    </source>
</evidence>
<protein>
    <recommendedName>
        <fullName evidence="4">HEAT repeat protein</fullName>
    </recommendedName>
</protein>
<dbReference type="Gene3D" id="1.25.10.10">
    <property type="entry name" value="Leucine-rich Repeat Variant"/>
    <property type="match status" value="1"/>
</dbReference>
<dbReference type="AlphaFoldDB" id="A0A518H897"/>